<dbReference type="GO" id="GO:0006120">
    <property type="term" value="P:mitochondrial electron transport, NADH to ubiquinone"/>
    <property type="evidence" value="ECO:0007669"/>
    <property type="project" value="TreeGrafter"/>
</dbReference>
<evidence type="ECO:0000313" key="21">
    <source>
        <dbReference type="EMBL" id="ADD37179.1"/>
    </source>
</evidence>
<evidence type="ECO:0000256" key="11">
    <source>
        <dbReference type="ARBA" id="ARBA00022989"/>
    </source>
</evidence>
<dbReference type="Pfam" id="PF00361">
    <property type="entry name" value="Proton_antipo_M"/>
    <property type="match status" value="1"/>
</dbReference>
<evidence type="ECO:0000256" key="7">
    <source>
        <dbReference type="ARBA" id="ARBA00022692"/>
    </source>
</evidence>
<dbReference type="EMBL" id="GU475132">
    <property type="protein sequence ID" value="ADD37179.1"/>
    <property type="molecule type" value="Genomic_DNA"/>
</dbReference>
<evidence type="ECO:0000256" key="10">
    <source>
        <dbReference type="ARBA" id="ARBA00022982"/>
    </source>
</evidence>
<name>D3YHQ9_9EUPU</name>
<feature type="transmembrane region" description="Helical" evidence="18">
    <location>
        <begin position="219"/>
        <end position="239"/>
    </location>
</feature>
<proteinExistence type="inferred from homology"/>
<keyword evidence="6" id="KW-0679">Respiratory chain</keyword>
<keyword evidence="11 18" id="KW-1133">Transmembrane helix</keyword>
<geneLocation type="mitochondrion" evidence="21"/>
<sequence length="307" mass="33347">MATSNLFFFLMLIFGPLISVSASTWPVCWAGMEVGFLGLVPLLFMGGISFSKEAALKYFCVQALASGMMFMGGCVLYTMYDASLLYALLFLVGVCLKLALFPGHFWVTGVIFGLEWVSCCFILGPLKVAPLAFLAEFNVLMPSFNVWVLVLASASALVGASLGNNQTNIRAMLGASSVAHGGWLAVASVYGGLWEYLGLYFVVLCLVLLHLWQGDKFCSALGVMSMSGLPPFLMFVAKLNVICSAMSAGNSYLWLVLPLVSAVLSLMFYLKFSYSLFLTTTRFSGQFSIFIISILNFVGVGWFLLTL</sequence>
<keyword evidence="8" id="KW-0999">Mitochondrion inner membrane</keyword>
<protein>
    <recommendedName>
        <fullName evidence="4">NADH-ubiquinone oxidoreductase chain 2</fullName>
        <ecNumber evidence="3">7.1.1.2</ecNumber>
    </recommendedName>
    <alternativeName>
        <fullName evidence="16">NADH dehydrogenase subunit 2</fullName>
    </alternativeName>
</protein>
<accession>D3YHQ9</accession>
<comment type="catalytic activity">
    <reaction evidence="17">
        <text>a ubiquinone + NADH + 5 H(+)(in) = a ubiquinol + NAD(+) + 4 H(+)(out)</text>
        <dbReference type="Rhea" id="RHEA:29091"/>
        <dbReference type="Rhea" id="RHEA-COMP:9565"/>
        <dbReference type="Rhea" id="RHEA-COMP:9566"/>
        <dbReference type="ChEBI" id="CHEBI:15378"/>
        <dbReference type="ChEBI" id="CHEBI:16389"/>
        <dbReference type="ChEBI" id="CHEBI:17976"/>
        <dbReference type="ChEBI" id="CHEBI:57540"/>
        <dbReference type="ChEBI" id="CHEBI:57945"/>
        <dbReference type="EC" id="7.1.1.2"/>
    </reaction>
</comment>
<keyword evidence="12" id="KW-0520">NAD</keyword>
<dbReference type="AlphaFoldDB" id="D3YHQ9"/>
<evidence type="ECO:0000256" key="13">
    <source>
        <dbReference type="ARBA" id="ARBA00023075"/>
    </source>
</evidence>
<feature type="domain" description="NADH:quinone oxidoreductase/Mrp antiporter transmembrane" evidence="20">
    <location>
        <begin position="27"/>
        <end position="208"/>
    </location>
</feature>
<evidence type="ECO:0000256" key="9">
    <source>
        <dbReference type="ARBA" id="ARBA00022967"/>
    </source>
</evidence>
<keyword evidence="5" id="KW-0813">Transport</keyword>
<keyword evidence="19" id="KW-0732">Signal</keyword>
<feature type="transmembrane region" description="Helical" evidence="18">
    <location>
        <begin position="34"/>
        <end position="51"/>
    </location>
</feature>
<feature type="chain" id="PRO_5003052237" description="NADH-ubiquinone oxidoreductase chain 2" evidence="19">
    <location>
        <begin position="23"/>
        <end position="307"/>
    </location>
</feature>
<evidence type="ECO:0000256" key="2">
    <source>
        <dbReference type="ARBA" id="ARBA00007012"/>
    </source>
</evidence>
<gene>
    <name evidence="21" type="primary">nad2</name>
</gene>
<evidence type="ECO:0000256" key="3">
    <source>
        <dbReference type="ARBA" id="ARBA00012944"/>
    </source>
</evidence>
<feature type="transmembrane region" description="Helical" evidence="18">
    <location>
        <begin position="105"/>
        <end position="124"/>
    </location>
</feature>
<keyword evidence="10" id="KW-0249">Electron transport</keyword>
<feature type="transmembrane region" description="Helical" evidence="18">
    <location>
        <begin position="251"/>
        <end position="272"/>
    </location>
</feature>
<evidence type="ECO:0000256" key="16">
    <source>
        <dbReference type="ARBA" id="ARBA00031028"/>
    </source>
</evidence>
<dbReference type="PANTHER" id="PTHR46552:SF1">
    <property type="entry name" value="NADH-UBIQUINONE OXIDOREDUCTASE CHAIN 2"/>
    <property type="match status" value="1"/>
</dbReference>
<keyword evidence="9" id="KW-1278">Translocase</keyword>
<comment type="similarity">
    <text evidence="2">Belongs to the complex I subunit 2 family.</text>
</comment>
<organism evidence="21">
    <name type="scientific">Platevindex mortoni</name>
    <dbReference type="NCBI Taxonomy" id="637517"/>
    <lineage>
        <taxon>Eukaryota</taxon>
        <taxon>Metazoa</taxon>
        <taxon>Spiralia</taxon>
        <taxon>Lophotrochozoa</taxon>
        <taxon>Mollusca</taxon>
        <taxon>Gastropoda</taxon>
        <taxon>Heterobranchia</taxon>
        <taxon>Euthyneura</taxon>
        <taxon>Panpulmonata</taxon>
        <taxon>Eupulmonata</taxon>
        <taxon>Systellommatophora</taxon>
        <taxon>Onchidioidea</taxon>
        <taxon>Onchidiidae</taxon>
        <taxon>Platevindex</taxon>
    </lineage>
</organism>
<dbReference type="InterPro" id="IPR050175">
    <property type="entry name" value="Complex_I_Subunit_2"/>
</dbReference>
<feature type="transmembrane region" description="Helical" evidence="18">
    <location>
        <begin position="144"/>
        <end position="164"/>
    </location>
</feature>
<evidence type="ECO:0000256" key="19">
    <source>
        <dbReference type="SAM" id="SignalP"/>
    </source>
</evidence>
<evidence type="ECO:0000256" key="17">
    <source>
        <dbReference type="ARBA" id="ARBA00049551"/>
    </source>
</evidence>
<evidence type="ECO:0000256" key="14">
    <source>
        <dbReference type="ARBA" id="ARBA00023128"/>
    </source>
</evidence>
<dbReference type="PANTHER" id="PTHR46552">
    <property type="entry name" value="NADH-UBIQUINONE OXIDOREDUCTASE CHAIN 2"/>
    <property type="match status" value="1"/>
</dbReference>
<keyword evidence="15 18" id="KW-0472">Membrane</keyword>
<reference evidence="21" key="1">
    <citation type="submission" date="2010-01" db="EMBL/GenBank/DDBJ databases">
        <title>Analysis of complete mitochondrial genome of one kind of Onchidiidae (Mollusca: Pulmonata).</title>
        <authorList>
            <person name="Wei L.L."/>
            <person name="Shen H.D."/>
            <person name="Chen C."/>
        </authorList>
    </citation>
    <scope>NUCLEOTIDE SEQUENCE</scope>
</reference>
<keyword evidence="7 18" id="KW-0812">Transmembrane</keyword>
<evidence type="ECO:0000256" key="8">
    <source>
        <dbReference type="ARBA" id="ARBA00022792"/>
    </source>
</evidence>
<evidence type="ECO:0000256" key="6">
    <source>
        <dbReference type="ARBA" id="ARBA00022660"/>
    </source>
</evidence>
<evidence type="ECO:0000256" key="18">
    <source>
        <dbReference type="SAM" id="Phobius"/>
    </source>
</evidence>
<evidence type="ECO:0000256" key="1">
    <source>
        <dbReference type="ARBA" id="ARBA00004448"/>
    </source>
</evidence>
<dbReference type="GO" id="GO:0005743">
    <property type="term" value="C:mitochondrial inner membrane"/>
    <property type="evidence" value="ECO:0007669"/>
    <property type="project" value="UniProtKB-SubCell"/>
</dbReference>
<feature type="transmembrane region" description="Helical" evidence="18">
    <location>
        <begin position="58"/>
        <end position="78"/>
    </location>
</feature>
<evidence type="ECO:0000256" key="5">
    <source>
        <dbReference type="ARBA" id="ARBA00022448"/>
    </source>
</evidence>
<feature type="transmembrane region" description="Helical" evidence="18">
    <location>
        <begin position="284"/>
        <end position="305"/>
    </location>
</feature>
<keyword evidence="14 21" id="KW-0496">Mitochondrion</keyword>
<feature type="signal peptide" evidence="19">
    <location>
        <begin position="1"/>
        <end position="22"/>
    </location>
</feature>
<evidence type="ECO:0000256" key="15">
    <source>
        <dbReference type="ARBA" id="ARBA00023136"/>
    </source>
</evidence>
<keyword evidence="13" id="KW-0830">Ubiquinone</keyword>
<dbReference type="GO" id="GO:0008137">
    <property type="term" value="F:NADH dehydrogenase (ubiquinone) activity"/>
    <property type="evidence" value="ECO:0007669"/>
    <property type="project" value="UniProtKB-EC"/>
</dbReference>
<comment type="subcellular location">
    <subcellularLocation>
        <location evidence="1">Mitochondrion inner membrane</location>
        <topology evidence="1">Multi-pass membrane protein</topology>
    </subcellularLocation>
</comment>
<dbReference type="EC" id="7.1.1.2" evidence="3"/>
<evidence type="ECO:0000256" key="12">
    <source>
        <dbReference type="ARBA" id="ARBA00023027"/>
    </source>
</evidence>
<feature type="transmembrane region" description="Helical" evidence="18">
    <location>
        <begin position="84"/>
        <end position="100"/>
    </location>
</feature>
<evidence type="ECO:0000259" key="20">
    <source>
        <dbReference type="Pfam" id="PF00361"/>
    </source>
</evidence>
<feature type="transmembrane region" description="Helical" evidence="18">
    <location>
        <begin position="196"/>
        <end position="212"/>
    </location>
</feature>
<dbReference type="InterPro" id="IPR001750">
    <property type="entry name" value="ND/Mrp_TM"/>
</dbReference>
<evidence type="ECO:0000256" key="4">
    <source>
        <dbReference type="ARBA" id="ARBA00021008"/>
    </source>
</evidence>